<evidence type="ECO:0000256" key="3">
    <source>
        <dbReference type="SAM" id="Phobius"/>
    </source>
</evidence>
<dbReference type="InterPro" id="IPR013094">
    <property type="entry name" value="AB_hydrolase_3"/>
</dbReference>
<dbReference type="InterPro" id="IPR029058">
    <property type="entry name" value="AB_hydrolase_fold"/>
</dbReference>
<keyword evidence="3" id="KW-0812">Transmembrane</keyword>
<keyword evidence="2" id="KW-0378">Hydrolase</keyword>
<keyword evidence="6" id="KW-1185">Reference proteome</keyword>
<dbReference type="EMBL" id="HG739156">
    <property type="protein sequence ID" value="CDP13022.1"/>
    <property type="molecule type" value="Genomic_DNA"/>
</dbReference>
<organism evidence="5 6">
    <name type="scientific">Coffea canephora</name>
    <name type="common">Robusta coffee</name>
    <dbReference type="NCBI Taxonomy" id="49390"/>
    <lineage>
        <taxon>Eukaryota</taxon>
        <taxon>Viridiplantae</taxon>
        <taxon>Streptophyta</taxon>
        <taxon>Embryophyta</taxon>
        <taxon>Tracheophyta</taxon>
        <taxon>Spermatophyta</taxon>
        <taxon>Magnoliopsida</taxon>
        <taxon>eudicotyledons</taxon>
        <taxon>Gunneridae</taxon>
        <taxon>Pentapetalae</taxon>
        <taxon>asterids</taxon>
        <taxon>lamiids</taxon>
        <taxon>Gentianales</taxon>
        <taxon>Rubiaceae</taxon>
        <taxon>Ixoroideae</taxon>
        <taxon>Gardenieae complex</taxon>
        <taxon>Bertiereae - Coffeeae clade</taxon>
        <taxon>Coffeeae</taxon>
        <taxon>Coffea</taxon>
    </lineage>
</organism>
<protein>
    <recommendedName>
        <fullName evidence="4">Alpha/beta hydrolase fold-3 domain-containing protein</fullName>
    </recommendedName>
</protein>
<evidence type="ECO:0000256" key="2">
    <source>
        <dbReference type="ARBA" id="ARBA00022801"/>
    </source>
</evidence>
<dbReference type="Pfam" id="PF07859">
    <property type="entry name" value="Abhydrolase_3"/>
    <property type="match status" value="1"/>
</dbReference>
<evidence type="ECO:0000259" key="4">
    <source>
        <dbReference type="Pfam" id="PF07859"/>
    </source>
</evidence>
<dbReference type="PANTHER" id="PTHR23024:SF546">
    <property type="entry name" value="CARBOXYLESTERASE 120-RELATED"/>
    <property type="match status" value="1"/>
</dbReference>
<dbReference type="InterPro" id="IPR050466">
    <property type="entry name" value="Carboxylest/Gibb_receptor"/>
</dbReference>
<dbReference type="Gramene" id="CDP13022">
    <property type="protein sequence ID" value="CDP13022"/>
    <property type="gene ID" value="GSCOC_T00037759001"/>
</dbReference>
<proteinExistence type="inferred from homology"/>
<dbReference type="SUPFAM" id="SSF53474">
    <property type="entry name" value="alpha/beta-Hydrolases"/>
    <property type="match status" value="1"/>
</dbReference>
<name>A0A068UXJ0_COFCA</name>
<evidence type="ECO:0000313" key="5">
    <source>
        <dbReference type="EMBL" id="CDP13022.1"/>
    </source>
</evidence>
<feature type="transmembrane region" description="Helical" evidence="3">
    <location>
        <begin position="319"/>
        <end position="335"/>
    </location>
</feature>
<dbReference type="InParanoid" id="A0A068UXJ0"/>
<keyword evidence="3" id="KW-1133">Transmembrane helix</keyword>
<dbReference type="OrthoDB" id="408631at2759"/>
<dbReference type="Gene3D" id="3.40.50.1820">
    <property type="entry name" value="alpha/beta hydrolase"/>
    <property type="match status" value="1"/>
</dbReference>
<dbReference type="InterPro" id="IPR002168">
    <property type="entry name" value="Lipase_GDXG_HIS_AS"/>
</dbReference>
<comment type="similarity">
    <text evidence="1">Belongs to the 'GDXG' lipolytic enzyme family.</text>
</comment>
<dbReference type="Proteomes" id="UP000295252">
    <property type="component" value="Chromosome X"/>
</dbReference>
<dbReference type="FunCoup" id="A0A068UXJ0">
    <property type="interactions" value="269"/>
</dbReference>
<dbReference type="AlphaFoldDB" id="A0A068UXJ0"/>
<keyword evidence="3" id="KW-0472">Membrane</keyword>
<dbReference type="PhylomeDB" id="A0A068UXJ0"/>
<dbReference type="GO" id="GO:0016787">
    <property type="term" value="F:hydrolase activity"/>
    <property type="evidence" value="ECO:0007669"/>
    <property type="project" value="UniProtKB-KW"/>
</dbReference>
<accession>A0A068UXJ0</accession>
<dbReference type="STRING" id="49390.A0A068UXJ0"/>
<reference evidence="6" key="1">
    <citation type="journal article" date="2014" name="Science">
        <title>The coffee genome provides insight into the convergent evolution of caffeine biosynthesis.</title>
        <authorList>
            <person name="Denoeud F."/>
            <person name="Carretero-Paulet L."/>
            <person name="Dereeper A."/>
            <person name="Droc G."/>
            <person name="Guyot R."/>
            <person name="Pietrella M."/>
            <person name="Zheng C."/>
            <person name="Alberti A."/>
            <person name="Anthony F."/>
            <person name="Aprea G."/>
            <person name="Aury J.M."/>
            <person name="Bento P."/>
            <person name="Bernard M."/>
            <person name="Bocs S."/>
            <person name="Campa C."/>
            <person name="Cenci A."/>
            <person name="Combes M.C."/>
            <person name="Crouzillat D."/>
            <person name="Da Silva C."/>
            <person name="Daddiego L."/>
            <person name="De Bellis F."/>
            <person name="Dussert S."/>
            <person name="Garsmeur O."/>
            <person name="Gayraud T."/>
            <person name="Guignon V."/>
            <person name="Jahn K."/>
            <person name="Jamilloux V."/>
            <person name="Joet T."/>
            <person name="Labadie K."/>
            <person name="Lan T."/>
            <person name="Leclercq J."/>
            <person name="Lepelley M."/>
            <person name="Leroy T."/>
            <person name="Li L.T."/>
            <person name="Librado P."/>
            <person name="Lopez L."/>
            <person name="Munoz A."/>
            <person name="Noel B."/>
            <person name="Pallavicini A."/>
            <person name="Perrotta G."/>
            <person name="Poncet V."/>
            <person name="Pot D."/>
            <person name="Priyono X."/>
            <person name="Rigoreau M."/>
            <person name="Rouard M."/>
            <person name="Rozas J."/>
            <person name="Tranchant-Dubreuil C."/>
            <person name="VanBuren R."/>
            <person name="Zhang Q."/>
            <person name="Andrade A.C."/>
            <person name="Argout X."/>
            <person name="Bertrand B."/>
            <person name="de Kochko A."/>
            <person name="Graziosi G."/>
            <person name="Henry R.J."/>
            <person name="Jayarama X."/>
            <person name="Ming R."/>
            <person name="Nagai C."/>
            <person name="Rounsley S."/>
            <person name="Sankoff D."/>
            <person name="Giuliano G."/>
            <person name="Albert V.A."/>
            <person name="Wincker P."/>
            <person name="Lashermes P."/>
        </authorList>
    </citation>
    <scope>NUCLEOTIDE SEQUENCE [LARGE SCALE GENOMIC DNA]</scope>
    <source>
        <strain evidence="6">cv. DH200-94</strain>
    </source>
</reference>
<gene>
    <name evidence="5" type="ORF">GSCOC_T00037759001</name>
</gene>
<dbReference type="OMA" id="FHDACVN"/>
<feature type="domain" description="Alpha/beta hydrolase fold-3" evidence="4">
    <location>
        <begin position="81"/>
        <end position="302"/>
    </location>
</feature>
<sequence>MSDISPVDPNIDLYGFLGIIRCPGGTIRRLPGPATPASSDPRNPLHLSKDISINQHKGTWARIYVPREAFDSSPDTKLPVIVYFHGGGFIVGNVSTPLFDDLHSELTIRIPAVIISVDYCLAPEHRLPAAYNDCLEALYTIKDSNDEWLEKYADLSKCFLMGTSAGGNIAYHGGLLAAACVDDLKPLEIKGLILHHPFFGGTRRTDSELRMANDKVIPLCATDFMWELSLPIGADRDHEFSNPMMGINPQLFELIKALGWKILVIGCAGDPLIDRQIELVKKLEENGASVKGKFDEGGYHGYGYVNPTANAITMVVKEFVLSSITFFFFFFFFLLL</sequence>
<evidence type="ECO:0000256" key="1">
    <source>
        <dbReference type="ARBA" id="ARBA00010515"/>
    </source>
</evidence>
<evidence type="ECO:0000313" key="6">
    <source>
        <dbReference type="Proteomes" id="UP000295252"/>
    </source>
</evidence>
<dbReference type="PANTHER" id="PTHR23024">
    <property type="entry name" value="ARYLACETAMIDE DEACETYLASE"/>
    <property type="match status" value="1"/>
</dbReference>
<dbReference type="PROSITE" id="PS01173">
    <property type="entry name" value="LIPASE_GDXG_HIS"/>
    <property type="match status" value="1"/>
</dbReference>